<reference evidence="2 3" key="1">
    <citation type="submission" date="2023-07" db="EMBL/GenBank/DDBJ databases">
        <title>Sorghum-associated microbial communities from plants grown in Nebraska, USA.</title>
        <authorList>
            <person name="Schachtman D."/>
        </authorList>
    </citation>
    <scope>NUCLEOTIDE SEQUENCE [LARGE SCALE GENOMIC DNA]</scope>
    <source>
        <strain evidence="2 3">CC60</strain>
    </source>
</reference>
<protein>
    <submittedName>
        <fullName evidence="2">Uncharacterized protein</fullName>
    </submittedName>
</protein>
<evidence type="ECO:0000256" key="1">
    <source>
        <dbReference type="SAM" id="Phobius"/>
    </source>
</evidence>
<feature type="transmembrane region" description="Helical" evidence="1">
    <location>
        <begin position="6"/>
        <end position="25"/>
    </location>
</feature>
<accession>A0ABT9T097</accession>
<proteinExistence type="predicted"/>
<organism evidence="2 3">
    <name type="scientific">Luteibacter jiangsuensis</name>
    <dbReference type="NCBI Taxonomy" id="637577"/>
    <lineage>
        <taxon>Bacteria</taxon>
        <taxon>Pseudomonadati</taxon>
        <taxon>Pseudomonadota</taxon>
        <taxon>Gammaproteobacteria</taxon>
        <taxon>Lysobacterales</taxon>
        <taxon>Rhodanobacteraceae</taxon>
        <taxon>Luteibacter</taxon>
    </lineage>
</organism>
<dbReference type="RefSeq" id="WP_306850795.1">
    <property type="nucleotide sequence ID" value="NZ_JAUSSK010000004.1"/>
</dbReference>
<gene>
    <name evidence="2" type="ORF">J2T07_002897</name>
</gene>
<comment type="caution">
    <text evidence="2">The sequence shown here is derived from an EMBL/GenBank/DDBJ whole genome shotgun (WGS) entry which is preliminary data.</text>
</comment>
<feature type="transmembrane region" description="Helical" evidence="1">
    <location>
        <begin position="118"/>
        <end position="137"/>
    </location>
</feature>
<dbReference type="EMBL" id="JAUSSK010000004">
    <property type="protein sequence ID" value="MDQ0010691.1"/>
    <property type="molecule type" value="Genomic_DNA"/>
</dbReference>
<keyword evidence="1" id="KW-1133">Transmembrane helix</keyword>
<feature type="transmembrane region" description="Helical" evidence="1">
    <location>
        <begin position="92"/>
        <end position="112"/>
    </location>
</feature>
<evidence type="ECO:0000313" key="3">
    <source>
        <dbReference type="Proteomes" id="UP001237737"/>
    </source>
</evidence>
<keyword evidence="3" id="KW-1185">Reference proteome</keyword>
<dbReference type="Proteomes" id="UP001237737">
    <property type="component" value="Unassembled WGS sequence"/>
</dbReference>
<evidence type="ECO:0000313" key="2">
    <source>
        <dbReference type="EMBL" id="MDQ0010691.1"/>
    </source>
</evidence>
<keyword evidence="1" id="KW-0812">Transmembrane</keyword>
<sequence length="237" mass="26299">MLPHAWWLLAGVVGMYLYDAVLLIYHNDVVFFERRDGDWSFSVGSDFELAGRHVYIPPLLAPGRPMLRLRWSSRLAPLDIASPHGLRAWRSGVGATVLPVMLVALLFAAMPAVLFTSVWVLLGWMVALYVAIVLAVLRTWRMRKLTGLGGRTFASLASDALLCAPYALNIVRKQGLHAAERFDLVAAAHALLDSDERARLAAAIHARLHRQMDLEDPGSERHSQLQTYLLQIEGALA</sequence>
<keyword evidence="1" id="KW-0472">Membrane</keyword>
<name>A0ABT9T097_9GAMM</name>